<reference evidence="1" key="1">
    <citation type="journal article" date="2018" name="Genome Biol.">
        <title>SKESA: strategic k-mer extension for scrupulous assemblies.</title>
        <authorList>
            <person name="Souvorov A."/>
            <person name="Agarwala R."/>
            <person name="Lipman D.J."/>
        </authorList>
    </citation>
    <scope>NUCLEOTIDE SEQUENCE</scope>
    <source>
        <strain evidence="1">O50</strain>
    </source>
</reference>
<dbReference type="Proteomes" id="UP000855471">
    <property type="component" value="Unassembled WGS sequence"/>
</dbReference>
<dbReference type="Pfam" id="PF14359">
    <property type="entry name" value="DUF4406"/>
    <property type="match status" value="1"/>
</dbReference>
<comment type="caution">
    <text evidence="1">The sequence shown here is derived from an EMBL/GenBank/DDBJ whole genome shotgun (WGS) entry which is preliminary data.</text>
</comment>
<dbReference type="InterPro" id="IPR025518">
    <property type="entry name" value="DUF4406"/>
</dbReference>
<dbReference type="RefSeq" id="WP_003030385.1">
    <property type="nucleotide sequence ID" value="NZ_JAQHZD010000028.1"/>
</dbReference>
<protein>
    <submittedName>
        <fullName evidence="1">DUF4406 domain-containing protein</fullName>
    </submittedName>
</protein>
<dbReference type="EMBL" id="DACSXJ010000006">
    <property type="protein sequence ID" value="HAT3896941.1"/>
    <property type="molecule type" value="Genomic_DNA"/>
</dbReference>
<organism evidence="1">
    <name type="scientific">Citrobacter freundii</name>
    <dbReference type="NCBI Taxonomy" id="546"/>
    <lineage>
        <taxon>Bacteria</taxon>
        <taxon>Pseudomonadati</taxon>
        <taxon>Pseudomonadota</taxon>
        <taxon>Gammaproteobacteria</taxon>
        <taxon>Enterobacterales</taxon>
        <taxon>Enterobacteriaceae</taxon>
        <taxon>Citrobacter</taxon>
        <taxon>Citrobacter freundii complex</taxon>
    </lineage>
</organism>
<sequence>MTEQQRKPVVFIAGPMSGYQDYNRAEFDAEASVLADRGFTVLNPAILPDGLEHQQYLAITLAMLEQADSVFLLDGWEKSRGAMQEFQRGRELGLVFMFQSWETATLAIMHNRYSPREVTSE</sequence>
<accession>A0A8H9UKF0</accession>
<dbReference type="Gene3D" id="3.40.50.10400">
    <property type="entry name" value="Hypothetical protein PA1492"/>
    <property type="match status" value="1"/>
</dbReference>
<reference evidence="1" key="2">
    <citation type="submission" date="2020-09" db="EMBL/GenBank/DDBJ databases">
        <authorList>
            <consortium name="NCBI Pathogen Detection Project"/>
        </authorList>
    </citation>
    <scope>NUCLEOTIDE SEQUENCE</scope>
    <source>
        <strain evidence="1">O50</strain>
    </source>
</reference>
<dbReference type="SUPFAM" id="SSF52309">
    <property type="entry name" value="N-(deoxy)ribosyltransferase-like"/>
    <property type="match status" value="1"/>
</dbReference>
<gene>
    <name evidence="1" type="ORF">I9Y29_001352</name>
</gene>
<proteinExistence type="predicted"/>
<dbReference type="AlphaFoldDB" id="A0A8H9UKF0"/>
<evidence type="ECO:0000313" key="1">
    <source>
        <dbReference type="EMBL" id="HAT3896941.1"/>
    </source>
</evidence>
<name>A0A8H9UKF0_CITFR</name>